<evidence type="ECO:0008006" key="3">
    <source>
        <dbReference type="Google" id="ProtNLM"/>
    </source>
</evidence>
<organism evidence="2">
    <name type="scientific">Tanacetum cinerariifolium</name>
    <name type="common">Dalmatian daisy</name>
    <name type="synonym">Chrysanthemum cinerariifolium</name>
    <dbReference type="NCBI Taxonomy" id="118510"/>
    <lineage>
        <taxon>Eukaryota</taxon>
        <taxon>Viridiplantae</taxon>
        <taxon>Streptophyta</taxon>
        <taxon>Embryophyta</taxon>
        <taxon>Tracheophyta</taxon>
        <taxon>Spermatophyta</taxon>
        <taxon>Magnoliopsida</taxon>
        <taxon>eudicotyledons</taxon>
        <taxon>Gunneridae</taxon>
        <taxon>Pentapetalae</taxon>
        <taxon>asterids</taxon>
        <taxon>campanulids</taxon>
        <taxon>Asterales</taxon>
        <taxon>Asteraceae</taxon>
        <taxon>Asteroideae</taxon>
        <taxon>Anthemideae</taxon>
        <taxon>Anthemidinae</taxon>
        <taxon>Tanacetum</taxon>
    </lineage>
</organism>
<feature type="region of interest" description="Disordered" evidence="1">
    <location>
        <begin position="1"/>
        <end position="43"/>
    </location>
</feature>
<evidence type="ECO:0000313" key="2">
    <source>
        <dbReference type="EMBL" id="GEU37059.1"/>
    </source>
</evidence>
<gene>
    <name evidence="2" type="ORF">Tci_009037</name>
</gene>
<feature type="compositionally biased region" description="Basic and acidic residues" evidence="1">
    <location>
        <begin position="1"/>
        <end position="14"/>
    </location>
</feature>
<comment type="caution">
    <text evidence="2">The sequence shown here is derived from an EMBL/GenBank/DDBJ whole genome shotgun (WGS) entry which is preliminary data.</text>
</comment>
<protein>
    <recommendedName>
        <fullName evidence="3">Reverse transcriptase domain-containing protein</fullName>
    </recommendedName>
</protein>
<reference evidence="2" key="1">
    <citation type="journal article" date="2019" name="Sci. Rep.">
        <title>Draft genome of Tanacetum cinerariifolium, the natural source of mosquito coil.</title>
        <authorList>
            <person name="Yamashiro T."/>
            <person name="Shiraishi A."/>
            <person name="Satake H."/>
            <person name="Nakayama K."/>
        </authorList>
    </citation>
    <scope>NUCLEOTIDE SEQUENCE</scope>
</reference>
<name>A0A6L2JK23_TANCI</name>
<accession>A0A6L2JK23</accession>
<proteinExistence type="predicted"/>
<dbReference type="AlphaFoldDB" id="A0A6L2JK23"/>
<evidence type="ECO:0000256" key="1">
    <source>
        <dbReference type="SAM" id="MobiDB-lite"/>
    </source>
</evidence>
<feature type="compositionally biased region" description="Acidic residues" evidence="1">
    <location>
        <begin position="33"/>
        <end position="43"/>
    </location>
</feature>
<dbReference type="EMBL" id="BKCJ010000881">
    <property type="protein sequence ID" value="GEU37059.1"/>
    <property type="molecule type" value="Genomic_DNA"/>
</dbReference>
<sequence>MERLNEENQAKIEEMNQVTHTFEPSRRFNYNYNDDDDDDDEESTIPLSDIISQLPPSIVIITSPPILPIEDLEDSLIMRNEDFNTIPKKESDEFIKSSVEDLVPNPSESEDTFKSDSECVLPLGDDFSPINVFEEKIVTFSNPLFDSNDDFTSSDDESLSDEDVPEDNVKIYSNPLFEFDDEYISSDINPLFDEDECFDPGGDFDEIDAFLDIDTSTDVKDGYYDSKGDIIYLESLLTDETIPSLPSEVFLDHDTKRLKDESVIDDSKNMVKIFNPGIHEKKILQHM</sequence>